<evidence type="ECO:0000313" key="2">
    <source>
        <dbReference type="Proteomes" id="UP001596174"/>
    </source>
</evidence>
<dbReference type="Gene3D" id="3.40.1580.10">
    <property type="entry name" value="SMI1/KNR4-like"/>
    <property type="match status" value="1"/>
</dbReference>
<proteinExistence type="predicted"/>
<organism evidence="1 2">
    <name type="scientific">Streptacidiphilus monticola</name>
    <dbReference type="NCBI Taxonomy" id="2161674"/>
    <lineage>
        <taxon>Bacteria</taxon>
        <taxon>Bacillati</taxon>
        <taxon>Actinomycetota</taxon>
        <taxon>Actinomycetes</taxon>
        <taxon>Kitasatosporales</taxon>
        <taxon>Streptomycetaceae</taxon>
        <taxon>Streptacidiphilus</taxon>
    </lineage>
</organism>
<accession>A0ABW1G8T9</accession>
<keyword evidence="2" id="KW-1185">Reference proteome</keyword>
<reference evidence="2" key="1">
    <citation type="journal article" date="2019" name="Int. J. Syst. Evol. Microbiol.">
        <title>The Global Catalogue of Microorganisms (GCM) 10K type strain sequencing project: providing services to taxonomists for standard genome sequencing and annotation.</title>
        <authorList>
            <consortium name="The Broad Institute Genomics Platform"/>
            <consortium name="The Broad Institute Genome Sequencing Center for Infectious Disease"/>
            <person name="Wu L."/>
            <person name="Ma J."/>
        </authorList>
    </citation>
    <scope>NUCLEOTIDE SEQUENCE [LARGE SCALE GENOMIC DNA]</scope>
    <source>
        <strain evidence="2">JCM 4816</strain>
    </source>
</reference>
<evidence type="ECO:0000313" key="1">
    <source>
        <dbReference type="EMBL" id="MFC5910345.1"/>
    </source>
</evidence>
<dbReference type="RefSeq" id="WP_380587343.1">
    <property type="nucleotide sequence ID" value="NZ_JBHSQJ010000111.1"/>
</dbReference>
<sequence length="156" mass="17884">MHPSVNRLLELLPPPQQGGAAVDWEHVEAEFGWRLPTDYRDFVTCYGVGAISDSLGISTPPFEGYPFVDHLLYNTPYPDPDNLLRWGANEGADDFYWRCNSDEPDDWTVAIHLRNHGWQDYPVSMVDFLIQLITRQIDPPLAARLCIDPPWFEPDV</sequence>
<comment type="caution">
    <text evidence="1">The sequence shown here is derived from an EMBL/GenBank/DDBJ whole genome shotgun (WGS) entry which is preliminary data.</text>
</comment>
<protein>
    <recommendedName>
        <fullName evidence="3">SMI1/KNR4 family protein</fullName>
    </recommendedName>
</protein>
<dbReference type="Pfam" id="PF14568">
    <property type="entry name" value="SUKH_6"/>
    <property type="match status" value="1"/>
</dbReference>
<evidence type="ECO:0008006" key="3">
    <source>
        <dbReference type="Google" id="ProtNLM"/>
    </source>
</evidence>
<name>A0ABW1G8T9_9ACTN</name>
<dbReference type="Proteomes" id="UP001596174">
    <property type="component" value="Unassembled WGS sequence"/>
</dbReference>
<dbReference type="SUPFAM" id="SSF160631">
    <property type="entry name" value="SMI1/KNR4-like"/>
    <property type="match status" value="1"/>
</dbReference>
<dbReference type="InterPro" id="IPR037883">
    <property type="entry name" value="Knr4/Smi1-like_sf"/>
</dbReference>
<dbReference type="EMBL" id="JBHSQJ010000111">
    <property type="protein sequence ID" value="MFC5910345.1"/>
    <property type="molecule type" value="Genomic_DNA"/>
</dbReference>
<gene>
    <name evidence="1" type="ORF">ACFP3V_24370</name>
</gene>